<dbReference type="EMBL" id="GL453943">
    <property type="protein sequence ID" value="EFN75153.1"/>
    <property type="molecule type" value="Genomic_DNA"/>
</dbReference>
<dbReference type="InParanoid" id="E2CA77"/>
<organism evidence="3">
    <name type="scientific">Harpegnathos saltator</name>
    <name type="common">Jerdon's jumping ant</name>
    <dbReference type="NCBI Taxonomy" id="610380"/>
    <lineage>
        <taxon>Eukaryota</taxon>
        <taxon>Metazoa</taxon>
        <taxon>Ecdysozoa</taxon>
        <taxon>Arthropoda</taxon>
        <taxon>Hexapoda</taxon>
        <taxon>Insecta</taxon>
        <taxon>Pterygota</taxon>
        <taxon>Neoptera</taxon>
        <taxon>Endopterygota</taxon>
        <taxon>Hymenoptera</taxon>
        <taxon>Apocrita</taxon>
        <taxon>Aculeata</taxon>
        <taxon>Formicoidea</taxon>
        <taxon>Formicidae</taxon>
        <taxon>Ponerinae</taxon>
        <taxon>Ponerini</taxon>
        <taxon>Harpegnathos</taxon>
    </lineage>
</organism>
<evidence type="ECO:0000256" key="1">
    <source>
        <dbReference type="SAM" id="MobiDB-lite"/>
    </source>
</evidence>
<reference evidence="2 3" key="1">
    <citation type="journal article" date="2010" name="Science">
        <title>Genomic comparison of the ants Camponotus floridanus and Harpegnathos saltator.</title>
        <authorList>
            <person name="Bonasio R."/>
            <person name="Zhang G."/>
            <person name="Ye C."/>
            <person name="Mutti N.S."/>
            <person name="Fang X."/>
            <person name="Qin N."/>
            <person name="Donahue G."/>
            <person name="Yang P."/>
            <person name="Li Q."/>
            <person name="Li C."/>
            <person name="Zhang P."/>
            <person name="Huang Z."/>
            <person name="Berger S.L."/>
            <person name="Reinberg D."/>
            <person name="Wang J."/>
            <person name="Liebig J."/>
        </authorList>
    </citation>
    <scope>NUCLEOTIDE SEQUENCE [LARGE SCALE GENOMIC DNA]</scope>
    <source>
        <strain evidence="2 3">R22 G/1</strain>
    </source>
</reference>
<evidence type="ECO:0000313" key="2">
    <source>
        <dbReference type="EMBL" id="EFN75153.1"/>
    </source>
</evidence>
<accession>E2CA77</accession>
<proteinExistence type="predicted"/>
<protein>
    <submittedName>
        <fullName evidence="2">Uncharacterized protein</fullName>
    </submittedName>
</protein>
<feature type="region of interest" description="Disordered" evidence="1">
    <location>
        <begin position="1"/>
        <end position="31"/>
    </location>
</feature>
<name>E2CA77_HARSA</name>
<dbReference type="AlphaFoldDB" id="E2CA77"/>
<feature type="compositionally biased region" description="Basic residues" evidence="1">
    <location>
        <begin position="1"/>
        <end position="10"/>
    </location>
</feature>
<keyword evidence="3" id="KW-1185">Reference proteome</keyword>
<gene>
    <name evidence="2" type="ORF">EAI_17380</name>
</gene>
<evidence type="ECO:0000313" key="3">
    <source>
        <dbReference type="Proteomes" id="UP000008237"/>
    </source>
</evidence>
<sequence length="106" mass="12573">MHHQQQRHNIQRQAVAGGSRSNNHDNGHGEAPFLELVTIEYERLRTMAQMHDYMRNYDRQVRSLNSMLLPDKRLLREQDDRRCKAGFYDVRGRLVQSQDVTSTQYT</sequence>
<dbReference type="Proteomes" id="UP000008237">
    <property type="component" value="Unassembled WGS sequence"/>
</dbReference>